<name>A0A1I0YJ27_9PSEU</name>
<feature type="transmembrane region" description="Helical" evidence="5">
    <location>
        <begin position="50"/>
        <end position="69"/>
    </location>
</feature>
<feature type="transmembrane region" description="Helical" evidence="5">
    <location>
        <begin position="20"/>
        <end position="38"/>
    </location>
</feature>
<evidence type="ECO:0000256" key="2">
    <source>
        <dbReference type="ARBA" id="ARBA00022692"/>
    </source>
</evidence>
<dbReference type="Proteomes" id="UP000243799">
    <property type="component" value="Unassembled WGS sequence"/>
</dbReference>
<gene>
    <name evidence="6" type="ORF">SAMN05216266_10583</name>
</gene>
<organism evidence="6 7">
    <name type="scientific">Amycolatopsis marina</name>
    <dbReference type="NCBI Taxonomy" id="490629"/>
    <lineage>
        <taxon>Bacteria</taxon>
        <taxon>Bacillati</taxon>
        <taxon>Actinomycetota</taxon>
        <taxon>Actinomycetes</taxon>
        <taxon>Pseudonocardiales</taxon>
        <taxon>Pseudonocardiaceae</taxon>
        <taxon>Amycolatopsis</taxon>
    </lineage>
</organism>
<dbReference type="GO" id="GO:0016020">
    <property type="term" value="C:membrane"/>
    <property type="evidence" value="ECO:0007669"/>
    <property type="project" value="UniProtKB-SubCell"/>
</dbReference>
<evidence type="ECO:0000313" key="7">
    <source>
        <dbReference type="Proteomes" id="UP000243799"/>
    </source>
</evidence>
<protein>
    <recommendedName>
        <fullName evidence="8">Voltage-gated potassium channel</fullName>
    </recommendedName>
</protein>
<dbReference type="EMBL" id="FOKG01000005">
    <property type="protein sequence ID" value="SFB12786.1"/>
    <property type="molecule type" value="Genomic_DNA"/>
</dbReference>
<comment type="subcellular location">
    <subcellularLocation>
        <location evidence="1">Membrane</location>
        <topology evidence="1">Multi-pass membrane protein</topology>
    </subcellularLocation>
</comment>
<keyword evidence="2 5" id="KW-0812">Transmembrane</keyword>
<sequence length="201" mass="21938">MSEGEDDRDTRAQQLEERLAIPVLIAALVSVPAVFLTTTGDETTVVVGKVLNWASLAVLLSESLVLLWFSRDIVAWARTHRWKLLVTAAAVPAVVFLVGPVQILRLILSIGALRVLRAGRIFRAGRVIRRRAGLTGRRGRWLLGGVTVLAAAFVTLVLADPTSRSRHLADRILDQFGVLPAVLAGLILAVALLALIRHRRR</sequence>
<dbReference type="SUPFAM" id="SSF81324">
    <property type="entry name" value="Voltage-gated potassium channels"/>
    <property type="match status" value="1"/>
</dbReference>
<keyword evidence="7" id="KW-1185">Reference proteome</keyword>
<evidence type="ECO:0000256" key="1">
    <source>
        <dbReference type="ARBA" id="ARBA00004141"/>
    </source>
</evidence>
<evidence type="ECO:0000256" key="4">
    <source>
        <dbReference type="ARBA" id="ARBA00023136"/>
    </source>
</evidence>
<evidence type="ECO:0000256" key="5">
    <source>
        <dbReference type="SAM" id="Phobius"/>
    </source>
</evidence>
<feature type="transmembrane region" description="Helical" evidence="5">
    <location>
        <begin position="178"/>
        <end position="196"/>
    </location>
</feature>
<accession>A0A1I0YJ27</accession>
<dbReference type="AlphaFoldDB" id="A0A1I0YJ27"/>
<reference evidence="7" key="1">
    <citation type="submission" date="2016-10" db="EMBL/GenBank/DDBJ databases">
        <authorList>
            <person name="Varghese N."/>
            <person name="Submissions S."/>
        </authorList>
    </citation>
    <scope>NUCLEOTIDE SEQUENCE [LARGE SCALE GENOMIC DNA]</scope>
    <source>
        <strain evidence="7">CGMCC 4.3568</strain>
    </source>
</reference>
<evidence type="ECO:0008006" key="8">
    <source>
        <dbReference type="Google" id="ProtNLM"/>
    </source>
</evidence>
<dbReference type="STRING" id="490629.SAMN05216266_10583"/>
<evidence type="ECO:0000256" key="3">
    <source>
        <dbReference type="ARBA" id="ARBA00022989"/>
    </source>
</evidence>
<keyword evidence="4 5" id="KW-0472">Membrane</keyword>
<dbReference type="RefSeq" id="WP_245788262.1">
    <property type="nucleotide sequence ID" value="NZ_FOKG01000005.1"/>
</dbReference>
<proteinExistence type="predicted"/>
<evidence type="ECO:0000313" key="6">
    <source>
        <dbReference type="EMBL" id="SFB12786.1"/>
    </source>
</evidence>
<feature type="transmembrane region" description="Helical" evidence="5">
    <location>
        <begin position="89"/>
        <end position="116"/>
    </location>
</feature>
<dbReference type="InterPro" id="IPR027359">
    <property type="entry name" value="Volt_channel_dom_sf"/>
</dbReference>
<feature type="transmembrane region" description="Helical" evidence="5">
    <location>
        <begin position="139"/>
        <end position="158"/>
    </location>
</feature>
<keyword evidence="3 5" id="KW-1133">Transmembrane helix</keyword>
<dbReference type="Gene3D" id="1.20.120.350">
    <property type="entry name" value="Voltage-gated potassium channels. Chain C"/>
    <property type="match status" value="1"/>
</dbReference>